<dbReference type="InterPro" id="IPR043781">
    <property type="entry name" value="DUF5723"/>
</dbReference>
<sequence>MKQGLYLFLLFFGLGGICQGQESFLGIQNSQRKGMINAMMNPAELNHLHKKVEVSFFAVGETLDNNVLSFQDMLSDFNQFESIFARISEPVNVRTDFTVMGPSVGIRLKKWSLGFTSQARAKVDVIDFNPKLGDAIVNETTASGTNQTQLDLPYNQRINAVGWLELGLMAGTSIWETETQSLSLGGHFKVLFPGTYANLGLDQIQATLLTGPDQIRLANARGILNLSYDDRWDINRNGGLGFDTDLWSGFSPRGFAVDLGANYLINRNGRRFLNLGMSMKNLGAMTTASSQITRNYQIDIGQGESFRIDNLAGSIEEIEQQLVNSGFFSVSREQTATRIHLPQQLAAYVEFSPVRHFQVAVYGQKRIDDESHNRQLSAPDLLVITPRFIAGKLEIYSPWMHHQVSGLAGGLGIQFGGFFVGSQSLITGLLADSSRLDVHAGLSWGF</sequence>
<proteinExistence type="predicted"/>
<gene>
    <name evidence="2" type="ORF">SAMN05192553_106129</name>
</gene>
<protein>
    <recommendedName>
        <fullName evidence="1">DUF5723 domain-containing protein</fullName>
    </recommendedName>
</protein>
<evidence type="ECO:0000313" key="3">
    <source>
        <dbReference type="Proteomes" id="UP000199403"/>
    </source>
</evidence>
<dbReference type="Pfam" id="PF18990">
    <property type="entry name" value="DUF5723"/>
    <property type="match status" value="1"/>
</dbReference>
<evidence type="ECO:0000313" key="2">
    <source>
        <dbReference type="EMBL" id="SEJ62183.1"/>
    </source>
</evidence>
<reference evidence="3" key="1">
    <citation type="submission" date="2016-10" db="EMBL/GenBank/DDBJ databases">
        <authorList>
            <person name="Varghese N."/>
            <person name="Submissions S."/>
        </authorList>
    </citation>
    <scope>NUCLEOTIDE SEQUENCE [LARGE SCALE GENOMIC DNA]</scope>
    <source>
        <strain evidence="3">IBRC-M 10761</strain>
    </source>
</reference>
<dbReference type="Proteomes" id="UP000199403">
    <property type="component" value="Unassembled WGS sequence"/>
</dbReference>
<keyword evidence="3" id="KW-1185">Reference proteome</keyword>
<dbReference type="EMBL" id="FNZH01000006">
    <property type="protein sequence ID" value="SEJ62183.1"/>
    <property type="molecule type" value="Genomic_DNA"/>
</dbReference>
<name>A0A1H7A935_9BACT</name>
<organism evidence="2 3">
    <name type="scientific">Cyclobacterium xiamenense</name>
    <dbReference type="NCBI Taxonomy" id="1297121"/>
    <lineage>
        <taxon>Bacteria</taxon>
        <taxon>Pseudomonadati</taxon>
        <taxon>Bacteroidota</taxon>
        <taxon>Cytophagia</taxon>
        <taxon>Cytophagales</taxon>
        <taxon>Cyclobacteriaceae</taxon>
        <taxon>Cyclobacterium</taxon>
    </lineage>
</organism>
<evidence type="ECO:0000259" key="1">
    <source>
        <dbReference type="Pfam" id="PF18990"/>
    </source>
</evidence>
<dbReference type="AlphaFoldDB" id="A0A1H7A935"/>
<feature type="domain" description="DUF5723" evidence="1">
    <location>
        <begin position="58"/>
        <end position="422"/>
    </location>
</feature>
<dbReference type="OrthoDB" id="9805336at2"/>
<dbReference type="STRING" id="1416801.SAMN05192553_106129"/>
<dbReference type="RefSeq" id="WP_092177224.1">
    <property type="nucleotide sequence ID" value="NZ_FNZH01000006.1"/>
</dbReference>
<accession>A0A1H7A935</accession>